<evidence type="ECO:0000256" key="1">
    <source>
        <dbReference type="SAM" id="SignalP"/>
    </source>
</evidence>
<sequence>MRLILFLVLPFLVACGAEPVWAPDEAVKVARYRHDGPPEITLYTMISNRTGGGGHSALMVSASERVVFDPAGTWYHRNAPERNDVHHGMKPIFVKFYEDYHARETFHVVKQTRRVTPQVAERALALVRGYGAVPKMMCAQSTSAILRQLPGFESIPVTWYPERVMQAYGQLPGVETVEIFDDDPDDNATKLVRQHKDQTR</sequence>
<organism evidence="2 3">
    <name type="scientific">Rhodovulum imhoffii</name>
    <dbReference type="NCBI Taxonomy" id="365340"/>
    <lineage>
        <taxon>Bacteria</taxon>
        <taxon>Pseudomonadati</taxon>
        <taxon>Pseudomonadota</taxon>
        <taxon>Alphaproteobacteria</taxon>
        <taxon>Rhodobacterales</taxon>
        <taxon>Paracoccaceae</taxon>
        <taxon>Rhodovulum</taxon>
    </lineage>
</organism>
<gene>
    <name evidence="2" type="ORF">C8N32_104188</name>
</gene>
<feature type="signal peptide" evidence="1">
    <location>
        <begin position="1"/>
        <end position="22"/>
    </location>
</feature>
<proteinExistence type="predicted"/>
<dbReference type="Proteomes" id="UP000243859">
    <property type="component" value="Unassembled WGS sequence"/>
</dbReference>
<feature type="chain" id="PRO_5015606893" description="Lipoprotein" evidence="1">
    <location>
        <begin position="23"/>
        <end position="200"/>
    </location>
</feature>
<accession>A0A2T5BUD4</accession>
<keyword evidence="1" id="KW-0732">Signal</keyword>
<keyword evidence="3" id="KW-1185">Reference proteome</keyword>
<evidence type="ECO:0000313" key="3">
    <source>
        <dbReference type="Proteomes" id="UP000243859"/>
    </source>
</evidence>
<protein>
    <recommendedName>
        <fullName evidence="4">Lipoprotein</fullName>
    </recommendedName>
</protein>
<dbReference type="OrthoDB" id="7666390at2"/>
<name>A0A2T5BUD4_9RHOB</name>
<comment type="caution">
    <text evidence="2">The sequence shown here is derived from an EMBL/GenBank/DDBJ whole genome shotgun (WGS) entry which is preliminary data.</text>
</comment>
<reference evidence="2 3" key="1">
    <citation type="submission" date="2018-04" db="EMBL/GenBank/DDBJ databases">
        <title>Genomic Encyclopedia of Archaeal and Bacterial Type Strains, Phase II (KMG-II): from individual species to whole genera.</title>
        <authorList>
            <person name="Goeker M."/>
        </authorList>
    </citation>
    <scope>NUCLEOTIDE SEQUENCE [LARGE SCALE GENOMIC DNA]</scope>
    <source>
        <strain evidence="2 3">DSM 18064</strain>
    </source>
</reference>
<dbReference type="AlphaFoldDB" id="A0A2T5BUD4"/>
<evidence type="ECO:0000313" key="2">
    <source>
        <dbReference type="EMBL" id="PTN03077.1"/>
    </source>
</evidence>
<dbReference type="PROSITE" id="PS51257">
    <property type="entry name" value="PROKAR_LIPOPROTEIN"/>
    <property type="match status" value="1"/>
</dbReference>
<dbReference type="EMBL" id="QAAA01000004">
    <property type="protein sequence ID" value="PTN03077.1"/>
    <property type="molecule type" value="Genomic_DNA"/>
</dbReference>
<evidence type="ECO:0008006" key="4">
    <source>
        <dbReference type="Google" id="ProtNLM"/>
    </source>
</evidence>
<dbReference type="RefSeq" id="WP_107891429.1">
    <property type="nucleotide sequence ID" value="NZ_NHSI01000059.1"/>
</dbReference>